<gene>
    <name evidence="1" type="primary">BQ5605_C026g10143</name>
    <name evidence="1" type="ORF">BQ5605_C026G10143</name>
</gene>
<proteinExistence type="predicted"/>
<evidence type="ECO:0000313" key="2">
    <source>
        <dbReference type="Proteomes" id="UP000249464"/>
    </source>
</evidence>
<reference evidence="1 2" key="1">
    <citation type="submission" date="2016-11" db="EMBL/GenBank/DDBJ databases">
        <authorList>
            <person name="Jaros S."/>
            <person name="Januszkiewicz K."/>
            <person name="Wedrychowicz H."/>
        </authorList>
    </citation>
    <scope>NUCLEOTIDE SEQUENCE [LARGE SCALE GENOMIC DNA]</scope>
</reference>
<accession>A0A2X0PLY4</accession>
<name>A0A2X0PLY4_9BASI</name>
<dbReference type="EMBL" id="FQNC01000088">
    <property type="protein sequence ID" value="SGZ27616.1"/>
    <property type="molecule type" value="Genomic_DNA"/>
</dbReference>
<organism evidence="1 2">
    <name type="scientific">Microbotryum silenes-dioicae</name>
    <dbReference type="NCBI Taxonomy" id="796604"/>
    <lineage>
        <taxon>Eukaryota</taxon>
        <taxon>Fungi</taxon>
        <taxon>Dikarya</taxon>
        <taxon>Basidiomycota</taxon>
        <taxon>Pucciniomycotina</taxon>
        <taxon>Microbotryomycetes</taxon>
        <taxon>Microbotryales</taxon>
        <taxon>Microbotryaceae</taxon>
        <taxon>Microbotryum</taxon>
    </lineage>
</organism>
<protein>
    <submittedName>
        <fullName evidence="1">BQ5605_C026g10143 protein</fullName>
    </submittedName>
</protein>
<dbReference type="STRING" id="796604.A0A2X0PLY4"/>
<sequence length="111" mass="12270">MGLLSGNRNWGQYDERFLQKKNPRVAVLAKHNISIGAADAMALVAEYGPDPSVDDDGSYENYFADVALDTEVSALDLNAPTARASSVVKGWKSTKRSRRVVMWRVGPESRR</sequence>
<keyword evidence="2" id="KW-1185">Reference proteome</keyword>
<evidence type="ECO:0000313" key="1">
    <source>
        <dbReference type="EMBL" id="SGZ27616.1"/>
    </source>
</evidence>
<dbReference type="Proteomes" id="UP000249464">
    <property type="component" value="Unassembled WGS sequence"/>
</dbReference>
<dbReference type="AlphaFoldDB" id="A0A2X0PLY4"/>